<dbReference type="PATRIC" id="fig|1357399.3.peg.1521"/>
<organism evidence="1 2">
    <name type="scientific">Helicobacter canis NCTC 12740</name>
    <dbReference type="NCBI Taxonomy" id="1357399"/>
    <lineage>
        <taxon>Bacteria</taxon>
        <taxon>Pseudomonadati</taxon>
        <taxon>Campylobacterota</taxon>
        <taxon>Epsilonproteobacteria</taxon>
        <taxon>Campylobacterales</taxon>
        <taxon>Helicobacteraceae</taxon>
        <taxon>Helicobacter</taxon>
    </lineage>
</organism>
<evidence type="ECO:0000313" key="2">
    <source>
        <dbReference type="Proteomes" id="UP000018688"/>
    </source>
</evidence>
<evidence type="ECO:0000313" key="1">
    <source>
        <dbReference type="EMBL" id="ETD25628.1"/>
    </source>
</evidence>
<comment type="caution">
    <text evidence="1">The sequence shown here is derived from an EMBL/GenBank/DDBJ whole genome shotgun (WGS) entry which is preliminary data.</text>
</comment>
<name>V8CDY4_9HELI</name>
<dbReference type="EMBL" id="AZJJ01000007">
    <property type="protein sequence ID" value="ETD25628.1"/>
    <property type="molecule type" value="Genomic_DNA"/>
</dbReference>
<dbReference type="Proteomes" id="UP000018688">
    <property type="component" value="Unassembled WGS sequence"/>
</dbReference>
<sequence length="249" mass="29911">MSQAPSPRDIQQTATTTLEKQIRFLDVQEHTQTYFEQRKNPKIFLFYLYLVNIHLYRENKKIYFNIQEATYKYDVSDKTIKIWLKELEALQLIKFNFKKNQLFFLQVLDYRQSKIFYTQQENTQTDRSNTDTSIAHYPNRFFKDIQLILRNIAKESNKESKVFAFHNDLWILKEQKSKACLDNKSIALEFQSLTDTNISITLPYWFIAQTINQTPPPITNPYHQNIFKSQIKRALNQLEYQGEYYEKIA</sequence>
<dbReference type="HOGENOM" id="CLU_1178909_0_0_7"/>
<keyword evidence="2" id="KW-1185">Reference proteome</keyword>
<reference evidence="1 2" key="1">
    <citation type="submission" date="2013-10" db="EMBL/GenBank/DDBJ databases">
        <title>The Genome Sequence of Helicobacter canis NCTC 12740.</title>
        <authorList>
            <consortium name="The Broad Institute Genomics Platform"/>
            <person name="Earl A."/>
            <person name="Fox J.G."/>
            <person name="Shen Z."/>
            <person name="Young S.K."/>
            <person name="Zeng Q."/>
            <person name="Gargeya S."/>
            <person name="Fitzgerald M."/>
            <person name="Abouelleil A."/>
            <person name="Alvarado L."/>
            <person name="Chapman S.B."/>
            <person name="Gainer-Dewar J."/>
            <person name="Goldberg J."/>
            <person name="Griggs A."/>
            <person name="Gujja S."/>
            <person name="Hansen M."/>
            <person name="Howarth C."/>
            <person name="Imamovic A."/>
            <person name="Ireland A."/>
            <person name="Larimer J."/>
            <person name="McCowan C."/>
            <person name="Murphy C."/>
            <person name="Pearson M."/>
            <person name="Poon T.W."/>
            <person name="Priest M."/>
            <person name="Roberts A."/>
            <person name="Saif S."/>
            <person name="Shea T."/>
            <person name="Sykes S."/>
            <person name="Wortman J."/>
            <person name="Nusbaum C."/>
            <person name="Birren B."/>
        </authorList>
    </citation>
    <scope>NUCLEOTIDE SEQUENCE [LARGE SCALE GENOMIC DNA]</scope>
    <source>
        <strain evidence="1 2">NCTC 12740</strain>
    </source>
</reference>
<gene>
    <name evidence="1" type="ORF">HMPREF2087_01456</name>
</gene>
<proteinExistence type="predicted"/>
<dbReference type="OrthoDB" id="5321171at2"/>
<dbReference type="STRING" id="1357399.HMPREF2087_01456"/>
<protein>
    <submittedName>
        <fullName evidence="1">Uncharacterized protein</fullName>
    </submittedName>
</protein>
<accession>V8CDY4</accession>
<dbReference type="AlphaFoldDB" id="V8CDY4"/>
<dbReference type="RefSeq" id="WP_023930470.1">
    <property type="nucleotide sequence ID" value="NZ_KI669458.1"/>
</dbReference>